<dbReference type="AlphaFoldDB" id="A0AAD6DRX5"/>
<dbReference type="GeneID" id="81590257"/>
<dbReference type="InterPro" id="IPR027417">
    <property type="entry name" value="P-loop_NTPase"/>
</dbReference>
<keyword evidence="5" id="KW-1185">Reference proteome</keyword>
<reference evidence="4" key="2">
    <citation type="submission" date="2023-01" db="EMBL/GenBank/DDBJ databases">
        <authorList>
            <person name="Petersen C."/>
        </authorList>
    </citation>
    <scope>NUCLEOTIDE SEQUENCE</scope>
    <source>
        <strain evidence="4">IBT 12815</strain>
    </source>
</reference>
<evidence type="ECO:0000313" key="5">
    <source>
        <dbReference type="Proteomes" id="UP001213799"/>
    </source>
</evidence>
<dbReference type="Gene3D" id="3.40.50.300">
    <property type="entry name" value="P-loop containing nucleotide triphosphate hydrolases"/>
    <property type="match status" value="1"/>
</dbReference>
<keyword evidence="2" id="KW-0040">ANK repeat</keyword>
<dbReference type="InterPro" id="IPR007111">
    <property type="entry name" value="NACHT_NTPase"/>
</dbReference>
<feature type="domain" description="NACHT" evidence="3">
    <location>
        <begin position="220"/>
        <end position="364"/>
    </location>
</feature>
<dbReference type="InterPro" id="IPR031348">
    <property type="entry name" value="PigL_N"/>
</dbReference>
<keyword evidence="1" id="KW-0677">Repeat</keyword>
<evidence type="ECO:0000256" key="2">
    <source>
        <dbReference type="PROSITE-ProRule" id="PRU00023"/>
    </source>
</evidence>
<feature type="repeat" description="ANK" evidence="2">
    <location>
        <begin position="842"/>
        <end position="874"/>
    </location>
</feature>
<dbReference type="PANTHER" id="PTHR10039">
    <property type="entry name" value="AMELOGENIN"/>
    <property type="match status" value="1"/>
</dbReference>
<dbReference type="InterPro" id="IPR054471">
    <property type="entry name" value="GPIID_WHD"/>
</dbReference>
<dbReference type="Pfam" id="PF17111">
    <property type="entry name" value="PigL_N"/>
    <property type="match status" value="1"/>
</dbReference>
<dbReference type="Pfam" id="PF12796">
    <property type="entry name" value="Ank_2"/>
    <property type="match status" value="2"/>
</dbReference>
<dbReference type="PROSITE" id="PS50837">
    <property type="entry name" value="NACHT"/>
    <property type="match status" value="1"/>
</dbReference>
<dbReference type="SMART" id="SM00248">
    <property type="entry name" value="ANK"/>
    <property type="match status" value="7"/>
</dbReference>
<sequence length="937" mass="103517">MADPLSIAAGVAGLLSLGIQVTQSLTEFYSSVKEQATDVVNIVRNLEDLLSIFRSLHVAIQERRSRTDEQELHQTVNTAVQNCNQIIKELQGECLKFQKGQTTGFQGQVQLARRRVAYPFRKSTLQKLEEDIGEIREHLSFALEVLQLRSNTSIEDGIQELSSLLGRINATQFSSSIRGWLMAPDATENHNASCAKRHTSTGLWFLKSHNFANWLIERNSFLWVNGFAGCGKSVLCSTAIQHVSRETRDRHSVGIAFFYFSFNDKSKQSGSGMLRALLLQLSAQLQGVERELEQLYMSYKSGTPPVEALLAYIKRILYRFSDCYILIDAIDESPRDREREGVLKVLQTIRNWSLPVLHLIVTSRDELDIRQSLNPSPDQNIVMKNSDIDKDIVNFVSYQLANEPKLQRWKSRHRDIQAKLTTMAGGVFRYVECQFTALKRVRNRNQLDECLRSLPRDLDETYERLLCNVDEMYVEDVRRILTLLCFSTRPFTVDELIEAHAVDLSDPPHLDREGRLYELDDLVDICLGLVEILVIEDDSGRLTSIGRIAHFSVQEYLQSSRILNQKGARFAIRPGPGNSEIAQICLVYLLEPMLFGDDFDGTKLKHMPLARFSAMHWYYHFTNSGEQKSGVEGLVLRLFQDARNSFVTWVRLFDMDSPGNAGVDMQRRKVDIASPVYYASLLGLDSVLYYITIVAVGGTSSEKVNERGGRLGSPLQAASYGGHQECVQILLDRDANVDGKGGAYGSALEAASSEGHEKIIQILLDCGANVNLKGGIYGSALSAACYGGHGQVVQMLLDHGADVNIKGGIFGSALQAASHGGQENVVQMLLDCGAKANSQGGRFGSALEAASSGGYEKVVQVLLDHGADVNAEDGPYGGALPAASSGGHEKVVQILLDRGADVNAEGGFDGNALQAAFSRGHEKVVQILLDRGASSQL</sequence>
<dbReference type="Proteomes" id="UP001213799">
    <property type="component" value="Unassembled WGS sequence"/>
</dbReference>
<dbReference type="PROSITE" id="PS50088">
    <property type="entry name" value="ANK_REPEAT"/>
    <property type="match status" value="6"/>
</dbReference>
<dbReference type="Pfam" id="PF22939">
    <property type="entry name" value="WHD_GPIID"/>
    <property type="match status" value="1"/>
</dbReference>
<protein>
    <recommendedName>
        <fullName evidence="3">NACHT domain-containing protein</fullName>
    </recommendedName>
</protein>
<dbReference type="PANTHER" id="PTHR10039:SF16">
    <property type="entry name" value="GPI INOSITOL-DEACYLASE"/>
    <property type="match status" value="1"/>
</dbReference>
<dbReference type="InterPro" id="IPR056884">
    <property type="entry name" value="NPHP3-like_N"/>
</dbReference>
<name>A0AAD6DRX5_9EURO</name>
<accession>A0AAD6DRX5</accession>
<dbReference type="EMBL" id="JAQJAE010000005">
    <property type="protein sequence ID" value="KAJ5592057.1"/>
    <property type="molecule type" value="Genomic_DNA"/>
</dbReference>
<dbReference type="RefSeq" id="XP_056748683.1">
    <property type="nucleotide sequence ID" value="XM_056900015.1"/>
</dbReference>
<dbReference type="Gene3D" id="1.25.40.20">
    <property type="entry name" value="Ankyrin repeat-containing domain"/>
    <property type="match status" value="1"/>
</dbReference>
<gene>
    <name evidence="4" type="ORF">N7537_008961</name>
</gene>
<dbReference type="InterPro" id="IPR002110">
    <property type="entry name" value="Ankyrin_rpt"/>
</dbReference>
<comment type="caution">
    <text evidence="4">The sequence shown here is derived from an EMBL/GenBank/DDBJ whole genome shotgun (WGS) entry which is preliminary data.</text>
</comment>
<dbReference type="Pfam" id="PF24883">
    <property type="entry name" value="NPHP3_N"/>
    <property type="match status" value="1"/>
</dbReference>
<feature type="repeat" description="ANK" evidence="2">
    <location>
        <begin position="743"/>
        <end position="775"/>
    </location>
</feature>
<feature type="repeat" description="ANK" evidence="2">
    <location>
        <begin position="879"/>
        <end position="907"/>
    </location>
</feature>
<organism evidence="4 5">
    <name type="scientific">Penicillium hordei</name>
    <dbReference type="NCBI Taxonomy" id="40994"/>
    <lineage>
        <taxon>Eukaryota</taxon>
        <taxon>Fungi</taxon>
        <taxon>Dikarya</taxon>
        <taxon>Ascomycota</taxon>
        <taxon>Pezizomycotina</taxon>
        <taxon>Eurotiomycetes</taxon>
        <taxon>Eurotiomycetidae</taxon>
        <taxon>Eurotiales</taxon>
        <taxon>Aspergillaceae</taxon>
        <taxon>Penicillium</taxon>
    </lineage>
</organism>
<evidence type="ECO:0000259" key="3">
    <source>
        <dbReference type="PROSITE" id="PS50837"/>
    </source>
</evidence>
<proteinExistence type="predicted"/>
<dbReference type="Pfam" id="PF13637">
    <property type="entry name" value="Ank_4"/>
    <property type="match status" value="1"/>
</dbReference>
<feature type="repeat" description="ANK" evidence="2">
    <location>
        <begin position="908"/>
        <end position="937"/>
    </location>
</feature>
<feature type="repeat" description="ANK" evidence="2">
    <location>
        <begin position="710"/>
        <end position="742"/>
    </location>
</feature>
<dbReference type="InterPro" id="IPR036770">
    <property type="entry name" value="Ankyrin_rpt-contain_sf"/>
</dbReference>
<dbReference type="SUPFAM" id="SSF52540">
    <property type="entry name" value="P-loop containing nucleoside triphosphate hydrolases"/>
    <property type="match status" value="1"/>
</dbReference>
<reference evidence="4" key="1">
    <citation type="journal article" date="2023" name="IMA Fungus">
        <title>Comparative genomic study of the Penicillium genus elucidates a diverse pangenome and 15 lateral gene transfer events.</title>
        <authorList>
            <person name="Petersen C."/>
            <person name="Sorensen T."/>
            <person name="Nielsen M.R."/>
            <person name="Sondergaard T.E."/>
            <person name="Sorensen J.L."/>
            <person name="Fitzpatrick D.A."/>
            <person name="Frisvad J.C."/>
            <person name="Nielsen K.L."/>
        </authorList>
    </citation>
    <scope>NUCLEOTIDE SEQUENCE</scope>
    <source>
        <strain evidence="4">IBT 12815</strain>
    </source>
</reference>
<dbReference type="PROSITE" id="PS50297">
    <property type="entry name" value="ANK_REP_REGION"/>
    <property type="match status" value="5"/>
</dbReference>
<dbReference type="SUPFAM" id="SSF48403">
    <property type="entry name" value="Ankyrin repeat"/>
    <property type="match status" value="1"/>
</dbReference>
<evidence type="ECO:0000256" key="1">
    <source>
        <dbReference type="ARBA" id="ARBA00022737"/>
    </source>
</evidence>
<evidence type="ECO:0000313" key="4">
    <source>
        <dbReference type="EMBL" id="KAJ5592057.1"/>
    </source>
</evidence>
<feature type="repeat" description="ANK" evidence="2">
    <location>
        <begin position="779"/>
        <end position="808"/>
    </location>
</feature>